<dbReference type="EMBL" id="JBHRYD010000007">
    <property type="protein sequence ID" value="MFC3705021.1"/>
    <property type="molecule type" value="Genomic_DNA"/>
</dbReference>
<dbReference type="CDD" id="cd01299">
    <property type="entry name" value="Met_dep_hydrolase_A"/>
    <property type="match status" value="1"/>
</dbReference>
<comment type="caution">
    <text evidence="2">The sequence shown here is derived from an EMBL/GenBank/DDBJ whole genome shotgun (WGS) entry which is preliminary data.</text>
</comment>
<dbReference type="Gene3D" id="2.30.40.10">
    <property type="entry name" value="Urease, subunit C, domain 1"/>
    <property type="match status" value="1"/>
</dbReference>
<accession>A0ABV7X0D3</accession>
<dbReference type="Proteomes" id="UP001595613">
    <property type="component" value="Unassembled WGS sequence"/>
</dbReference>
<protein>
    <submittedName>
        <fullName evidence="2">Amidohydrolase family protein</fullName>
    </submittedName>
</protein>
<dbReference type="RefSeq" id="WP_380096749.1">
    <property type="nucleotide sequence ID" value="NZ_JBHRYD010000007.1"/>
</dbReference>
<dbReference type="InterPro" id="IPR057744">
    <property type="entry name" value="OTAase-like"/>
</dbReference>
<feature type="domain" description="Amidohydrolase-related" evidence="1">
    <location>
        <begin position="57"/>
        <end position="388"/>
    </location>
</feature>
<dbReference type="InterPro" id="IPR011059">
    <property type="entry name" value="Metal-dep_hydrolase_composite"/>
</dbReference>
<dbReference type="PANTHER" id="PTHR43135">
    <property type="entry name" value="ALPHA-D-RIBOSE 1-METHYLPHOSPHONATE 5-TRIPHOSPHATE DIPHOSPHATASE"/>
    <property type="match status" value="1"/>
</dbReference>
<keyword evidence="3" id="KW-1185">Reference proteome</keyword>
<name>A0ABV7X0D3_9HYPH</name>
<evidence type="ECO:0000259" key="1">
    <source>
        <dbReference type="Pfam" id="PF01979"/>
    </source>
</evidence>
<gene>
    <name evidence="2" type="ORF">ACFOOL_09650</name>
</gene>
<dbReference type="InterPro" id="IPR006680">
    <property type="entry name" value="Amidohydro-rel"/>
</dbReference>
<dbReference type="InterPro" id="IPR032466">
    <property type="entry name" value="Metal_Hydrolase"/>
</dbReference>
<organism evidence="2 3">
    <name type="scientific">Devosia honganensis</name>
    <dbReference type="NCBI Taxonomy" id="1610527"/>
    <lineage>
        <taxon>Bacteria</taxon>
        <taxon>Pseudomonadati</taxon>
        <taxon>Pseudomonadota</taxon>
        <taxon>Alphaproteobacteria</taxon>
        <taxon>Hyphomicrobiales</taxon>
        <taxon>Devosiaceae</taxon>
        <taxon>Devosia</taxon>
    </lineage>
</organism>
<evidence type="ECO:0000313" key="3">
    <source>
        <dbReference type="Proteomes" id="UP001595613"/>
    </source>
</evidence>
<dbReference type="Pfam" id="PF01979">
    <property type="entry name" value="Amidohydro_1"/>
    <property type="match status" value="1"/>
</dbReference>
<dbReference type="InterPro" id="IPR051781">
    <property type="entry name" value="Metallo-dep_Hydrolase"/>
</dbReference>
<reference evidence="3" key="1">
    <citation type="journal article" date="2019" name="Int. J. Syst. Evol. Microbiol.">
        <title>The Global Catalogue of Microorganisms (GCM) 10K type strain sequencing project: providing services to taxonomists for standard genome sequencing and annotation.</title>
        <authorList>
            <consortium name="The Broad Institute Genomics Platform"/>
            <consortium name="The Broad Institute Genome Sequencing Center for Infectious Disease"/>
            <person name="Wu L."/>
            <person name="Ma J."/>
        </authorList>
    </citation>
    <scope>NUCLEOTIDE SEQUENCE [LARGE SCALE GENOMIC DNA]</scope>
    <source>
        <strain evidence="3">KCTC 42281</strain>
    </source>
</reference>
<dbReference type="SUPFAM" id="SSF51338">
    <property type="entry name" value="Composite domain of metallo-dependent hydrolases"/>
    <property type="match status" value="1"/>
</dbReference>
<sequence length="400" mass="43783">MRIIRCGMLFDGTGADPQPGRSLVIEDGRIARVLDTETERRDPAYGDAEIVDATGQWVMPGLINMHDHLAFRDLIGHPYENLQAPVTRLSLNAVRNALVALRRGWTTVRDMGSSFGVGLHYRDLINEGHLPGPRVLACGSPVSITGGHGYVLNIEADGPYDVRRATRQQLLAGADFIKIVASHDPIDIDHEEKTRPEMELDEMQAAFDQARAHGKRTACHVMGTTAVTRVLDAGVDVISHGFYLNDEHAARMVEQNVYFDPTLSSYGRQTFNPKLQRGEAWGRRHLALVAPMEASFRAAVKAGVKIVTGTDSAGRYAEDVEMMRLFGLSAKDSLLACTRNAAEALGLARDIGTLEAGKIADIVILAADPLEDPYNLERVDRVVQAGRVMRPSEITLEAVV</sequence>
<dbReference type="Gene3D" id="3.20.20.140">
    <property type="entry name" value="Metal-dependent hydrolases"/>
    <property type="match status" value="1"/>
</dbReference>
<proteinExistence type="predicted"/>
<dbReference type="PANTHER" id="PTHR43135:SF3">
    <property type="entry name" value="ALPHA-D-RIBOSE 1-METHYLPHOSPHONATE 5-TRIPHOSPHATE DIPHOSPHATASE"/>
    <property type="match status" value="1"/>
</dbReference>
<evidence type="ECO:0000313" key="2">
    <source>
        <dbReference type="EMBL" id="MFC3705021.1"/>
    </source>
</evidence>
<dbReference type="SUPFAM" id="SSF51556">
    <property type="entry name" value="Metallo-dependent hydrolases"/>
    <property type="match status" value="1"/>
</dbReference>